<dbReference type="SUPFAM" id="SSF103473">
    <property type="entry name" value="MFS general substrate transporter"/>
    <property type="match status" value="1"/>
</dbReference>
<name>A0A081KEJ4_9GAMM</name>
<accession>A0A081KEJ4</accession>
<keyword evidence="4 8" id="KW-0812">Transmembrane</keyword>
<dbReference type="Proteomes" id="UP000027997">
    <property type="component" value="Unassembled WGS sequence"/>
</dbReference>
<feature type="transmembrane region" description="Helical" evidence="8">
    <location>
        <begin position="80"/>
        <end position="99"/>
    </location>
</feature>
<keyword evidence="3" id="KW-1003">Cell membrane</keyword>
<evidence type="ECO:0000256" key="2">
    <source>
        <dbReference type="ARBA" id="ARBA00022448"/>
    </source>
</evidence>
<evidence type="ECO:0000256" key="6">
    <source>
        <dbReference type="ARBA" id="ARBA00022989"/>
    </source>
</evidence>
<protein>
    <recommendedName>
        <fullName evidence="9">Major facilitator superfamily (MFS) profile domain-containing protein</fullName>
    </recommendedName>
</protein>
<evidence type="ECO:0000256" key="5">
    <source>
        <dbReference type="ARBA" id="ARBA00022847"/>
    </source>
</evidence>
<feature type="transmembrane region" description="Helical" evidence="8">
    <location>
        <begin position="49"/>
        <end position="73"/>
    </location>
</feature>
<dbReference type="EMBL" id="JOJP01000001">
    <property type="protein sequence ID" value="KEI72570.1"/>
    <property type="molecule type" value="Genomic_DNA"/>
</dbReference>
<evidence type="ECO:0000256" key="4">
    <source>
        <dbReference type="ARBA" id="ARBA00022692"/>
    </source>
</evidence>
<feature type="transmembrane region" description="Helical" evidence="8">
    <location>
        <begin position="351"/>
        <end position="371"/>
    </location>
</feature>
<dbReference type="STRING" id="305900.GV64_19190"/>
<dbReference type="PANTHER" id="PTHR43528">
    <property type="entry name" value="ALPHA-KETOGLUTARATE PERMEASE"/>
    <property type="match status" value="1"/>
</dbReference>
<dbReference type="eggNOG" id="COG0477">
    <property type="taxonomic scope" value="Bacteria"/>
</dbReference>
<comment type="caution">
    <text evidence="10">The sequence shown here is derived from an EMBL/GenBank/DDBJ whole genome shotgun (WGS) entry which is preliminary data.</text>
</comment>
<dbReference type="Pfam" id="PF00083">
    <property type="entry name" value="Sugar_tr"/>
    <property type="match status" value="1"/>
</dbReference>
<dbReference type="GO" id="GO:0015293">
    <property type="term" value="F:symporter activity"/>
    <property type="evidence" value="ECO:0007669"/>
    <property type="project" value="UniProtKB-KW"/>
</dbReference>
<gene>
    <name evidence="10" type="ORF">GV64_19190</name>
</gene>
<evidence type="ECO:0000313" key="10">
    <source>
        <dbReference type="EMBL" id="KEI72570.1"/>
    </source>
</evidence>
<keyword evidence="11" id="KW-1185">Reference proteome</keyword>
<dbReference type="InterPro" id="IPR020846">
    <property type="entry name" value="MFS_dom"/>
</dbReference>
<feature type="transmembrane region" description="Helical" evidence="8">
    <location>
        <begin position="268"/>
        <end position="289"/>
    </location>
</feature>
<evidence type="ECO:0000256" key="3">
    <source>
        <dbReference type="ARBA" id="ARBA00022475"/>
    </source>
</evidence>
<keyword evidence="6 8" id="KW-1133">Transmembrane helix</keyword>
<evidence type="ECO:0000259" key="9">
    <source>
        <dbReference type="PROSITE" id="PS50850"/>
    </source>
</evidence>
<keyword evidence="5" id="KW-0769">Symport</keyword>
<feature type="domain" description="Major facilitator superfamily (MFS) profile" evidence="9">
    <location>
        <begin position="9"/>
        <end position="412"/>
    </location>
</feature>
<feature type="transmembrane region" description="Helical" evidence="8">
    <location>
        <begin position="149"/>
        <end position="170"/>
    </location>
</feature>
<reference evidence="10 11" key="1">
    <citation type="submission" date="2014-06" db="EMBL/GenBank/DDBJ databases">
        <title>Whole Genome Sequences of Three Symbiotic Endozoicomonas Bacteria.</title>
        <authorList>
            <person name="Neave M.J."/>
            <person name="Apprill A."/>
            <person name="Voolstra C.R."/>
        </authorList>
    </citation>
    <scope>NUCLEOTIDE SEQUENCE [LARGE SCALE GENOMIC DNA]</scope>
    <source>
        <strain evidence="10 11">DSM 22380</strain>
    </source>
</reference>
<dbReference type="RefSeq" id="WP_020584936.1">
    <property type="nucleotide sequence ID" value="NZ_JOJP01000001.1"/>
</dbReference>
<feature type="transmembrane region" description="Helical" evidence="8">
    <location>
        <begin position="296"/>
        <end position="315"/>
    </location>
</feature>
<sequence length="422" mass="46165">MRFFLQHRTIIIICSGAVAEWLEFSAYLYLAPRLAELFFPEQDPSTALISVFGLFAISYLTRPIGGFIFGYVGDRYGRRLALTLSVLIMALATTGIGVLPTWNSIGLMAPLLLLLLRILQGGAIAGEFTNAAVFMIEQGKGNPYLAGSWANWGANLGVAMGALVTALVSLPDMPDWAWRVPFLLSCITSLLALWIRCRIQESPAFQPTTARELTPYRVLKELALRYKGSCLAVVLVGAFAGVSLYAGNMFWCSYVVSNGFFSQSQANVIASVDMGVEFITLPLMAVLAFRVGAKPIMLLGLLVTLLGAYLNFYMAQRGVTHISMLTMVLFALGVATFEAPMFKLLFDLFPAHIRCTGIALPWAVGLSLFSSPSPMVAQWLSGYYGWFGGVLCLWLVCLLALVAMGIYTKRNLEQCSEVTLMK</sequence>
<dbReference type="InterPro" id="IPR051084">
    <property type="entry name" value="H+-coupled_symporters"/>
</dbReference>
<keyword evidence="2" id="KW-0813">Transport</keyword>
<dbReference type="PROSITE" id="PS50850">
    <property type="entry name" value="MFS"/>
    <property type="match status" value="1"/>
</dbReference>
<feature type="transmembrane region" description="Helical" evidence="8">
    <location>
        <begin position="9"/>
        <end position="29"/>
    </location>
</feature>
<dbReference type="InterPro" id="IPR036259">
    <property type="entry name" value="MFS_trans_sf"/>
</dbReference>
<feature type="transmembrane region" description="Helical" evidence="8">
    <location>
        <begin position="105"/>
        <end position="128"/>
    </location>
</feature>
<proteinExistence type="predicted"/>
<dbReference type="InterPro" id="IPR005828">
    <property type="entry name" value="MFS_sugar_transport-like"/>
</dbReference>
<feature type="transmembrane region" description="Helical" evidence="8">
    <location>
        <begin position="321"/>
        <end position="339"/>
    </location>
</feature>
<evidence type="ECO:0000256" key="7">
    <source>
        <dbReference type="ARBA" id="ARBA00023136"/>
    </source>
</evidence>
<comment type="subcellular location">
    <subcellularLocation>
        <location evidence="1">Cell membrane</location>
        <topology evidence="1">Multi-pass membrane protein</topology>
    </subcellularLocation>
</comment>
<dbReference type="GO" id="GO:0005886">
    <property type="term" value="C:plasma membrane"/>
    <property type="evidence" value="ECO:0007669"/>
    <property type="project" value="UniProtKB-SubCell"/>
</dbReference>
<evidence type="ECO:0000256" key="1">
    <source>
        <dbReference type="ARBA" id="ARBA00004651"/>
    </source>
</evidence>
<feature type="transmembrane region" description="Helical" evidence="8">
    <location>
        <begin position="230"/>
        <end position="256"/>
    </location>
</feature>
<dbReference type="AlphaFoldDB" id="A0A081KEJ4"/>
<feature type="transmembrane region" description="Helical" evidence="8">
    <location>
        <begin position="383"/>
        <end position="407"/>
    </location>
</feature>
<evidence type="ECO:0000256" key="8">
    <source>
        <dbReference type="SAM" id="Phobius"/>
    </source>
</evidence>
<feature type="transmembrane region" description="Helical" evidence="8">
    <location>
        <begin position="176"/>
        <end position="195"/>
    </location>
</feature>
<dbReference type="PANTHER" id="PTHR43528:SF1">
    <property type="entry name" value="ALPHA-KETOGLUTARATE PERMEASE"/>
    <property type="match status" value="1"/>
</dbReference>
<organism evidence="10 11">
    <name type="scientific">Endozoicomonas elysicola</name>
    <dbReference type="NCBI Taxonomy" id="305900"/>
    <lineage>
        <taxon>Bacteria</taxon>
        <taxon>Pseudomonadati</taxon>
        <taxon>Pseudomonadota</taxon>
        <taxon>Gammaproteobacteria</taxon>
        <taxon>Oceanospirillales</taxon>
        <taxon>Endozoicomonadaceae</taxon>
        <taxon>Endozoicomonas</taxon>
    </lineage>
</organism>
<evidence type="ECO:0000313" key="11">
    <source>
        <dbReference type="Proteomes" id="UP000027997"/>
    </source>
</evidence>
<dbReference type="Gene3D" id="1.20.1250.20">
    <property type="entry name" value="MFS general substrate transporter like domains"/>
    <property type="match status" value="2"/>
</dbReference>
<keyword evidence="7 8" id="KW-0472">Membrane</keyword>